<accession>A0ABU1XYF4</accession>
<comment type="caution">
    <text evidence="2">The sequence shown here is derived from an EMBL/GenBank/DDBJ whole genome shotgun (WGS) entry which is preliminary data.</text>
</comment>
<keyword evidence="3" id="KW-1185">Reference proteome</keyword>
<dbReference type="EMBL" id="JAVDWO010000010">
    <property type="protein sequence ID" value="MDR7193812.1"/>
    <property type="molecule type" value="Genomic_DNA"/>
</dbReference>
<dbReference type="InterPro" id="IPR002816">
    <property type="entry name" value="TraB/PrgY/GumN_fam"/>
</dbReference>
<gene>
    <name evidence="2" type="ORF">J2W68_002549</name>
</gene>
<dbReference type="Proteomes" id="UP001256588">
    <property type="component" value="Unassembled WGS sequence"/>
</dbReference>
<dbReference type="InterPro" id="IPR047111">
    <property type="entry name" value="YbaP-like"/>
</dbReference>
<feature type="chain" id="PRO_5046628742" evidence="1">
    <location>
        <begin position="39"/>
        <end position="372"/>
    </location>
</feature>
<sequence length="372" mass="39572">MTPDFEQDRSYMRRPAPFRLLRSCALLICLFAGGASQAELPLLEAPATLLSPMVVPADGLQETPAIGYGALAPAPVPLLWRVSGEHGALYLLGSFHFLTPADYPLSEDVARVISGAGEVVFELAPEELHSPTLGLQMMQAGLRSDGSKLDDEIPAQTATQLRAWADANAASLQGAGGGSSLQLFEPWFVSLLVTTTELGRFGLEAKLGMDAQLARQAQAAGTPTAGLESAQQQIELLDGMGRVEQTQMLQEALEQAGAGPESIQALHETWRAGNADALWQEMGLDMQARFPALYARINTERNDAWLPKLEQMLQQPGDILVVVGALHLVGPDGVVEKLAAKGYSVERVCSACAPPDTTLPATPAQVQPETGS</sequence>
<evidence type="ECO:0000313" key="2">
    <source>
        <dbReference type="EMBL" id="MDR7193812.1"/>
    </source>
</evidence>
<dbReference type="Pfam" id="PF01963">
    <property type="entry name" value="TraB_PrgY_gumN"/>
    <property type="match status" value="1"/>
</dbReference>
<name>A0ABU1XYF4_9GAMM</name>
<keyword evidence="1" id="KW-0732">Signal</keyword>
<protein>
    <submittedName>
        <fullName evidence="2">Uncharacterized protein YbaP (TraB family)</fullName>
    </submittedName>
</protein>
<proteinExistence type="predicted"/>
<organism evidence="2 3">
    <name type="scientific">Luteimonas terrae</name>
    <dbReference type="NCBI Taxonomy" id="1530191"/>
    <lineage>
        <taxon>Bacteria</taxon>
        <taxon>Pseudomonadati</taxon>
        <taxon>Pseudomonadota</taxon>
        <taxon>Gammaproteobacteria</taxon>
        <taxon>Lysobacterales</taxon>
        <taxon>Lysobacteraceae</taxon>
        <taxon>Luteimonas</taxon>
    </lineage>
</organism>
<reference evidence="2 3" key="1">
    <citation type="submission" date="2023-07" db="EMBL/GenBank/DDBJ databases">
        <title>Sorghum-associated microbial communities from plants grown in Nebraska, USA.</title>
        <authorList>
            <person name="Schachtman D."/>
        </authorList>
    </citation>
    <scope>NUCLEOTIDE SEQUENCE [LARGE SCALE GENOMIC DNA]</scope>
    <source>
        <strain evidence="2 3">4099</strain>
    </source>
</reference>
<dbReference type="PANTHER" id="PTHR40590:SF1">
    <property type="entry name" value="CYTOPLASMIC PROTEIN"/>
    <property type="match status" value="1"/>
</dbReference>
<dbReference type="RefSeq" id="WP_310236415.1">
    <property type="nucleotide sequence ID" value="NZ_JAVDWO010000010.1"/>
</dbReference>
<evidence type="ECO:0000256" key="1">
    <source>
        <dbReference type="SAM" id="SignalP"/>
    </source>
</evidence>
<feature type="signal peptide" evidence="1">
    <location>
        <begin position="1"/>
        <end position="38"/>
    </location>
</feature>
<dbReference type="CDD" id="cd14789">
    <property type="entry name" value="Tiki"/>
    <property type="match status" value="1"/>
</dbReference>
<evidence type="ECO:0000313" key="3">
    <source>
        <dbReference type="Proteomes" id="UP001256588"/>
    </source>
</evidence>
<dbReference type="PANTHER" id="PTHR40590">
    <property type="entry name" value="CYTOPLASMIC PROTEIN-RELATED"/>
    <property type="match status" value="1"/>
</dbReference>